<keyword evidence="1" id="KW-0732">Signal</keyword>
<proteinExistence type="predicted"/>
<keyword evidence="3" id="KW-1185">Reference proteome</keyword>
<name>A0A2S7UTF9_9GAMM</name>
<feature type="signal peptide" evidence="1">
    <location>
        <begin position="1"/>
        <end position="21"/>
    </location>
</feature>
<comment type="caution">
    <text evidence="2">The sequence shown here is derived from an EMBL/GenBank/DDBJ whole genome shotgun (WGS) entry which is preliminary data.</text>
</comment>
<reference evidence="2 3" key="1">
    <citation type="submission" date="2016-12" db="EMBL/GenBank/DDBJ databases">
        <title>Diversity of luminous bacteria.</title>
        <authorList>
            <person name="Yoshizawa S."/>
            <person name="Kogure K."/>
        </authorList>
    </citation>
    <scope>NUCLEOTIDE SEQUENCE [LARGE SCALE GENOMIC DNA]</scope>
    <source>
        <strain evidence="2 3">SA4-48</strain>
    </source>
</reference>
<dbReference type="Proteomes" id="UP000239007">
    <property type="component" value="Unassembled WGS sequence"/>
</dbReference>
<feature type="chain" id="PRO_5015615085" description="Outer membrane protein beta-barrel domain-containing protein" evidence="1">
    <location>
        <begin position="22"/>
        <end position="201"/>
    </location>
</feature>
<evidence type="ECO:0008006" key="4">
    <source>
        <dbReference type="Google" id="ProtNLM"/>
    </source>
</evidence>
<dbReference type="RefSeq" id="WP_105051746.1">
    <property type="nucleotide sequence ID" value="NZ_BMYG01000003.1"/>
</dbReference>
<organism evidence="2 3">
    <name type="scientific">Psychrosphaera saromensis</name>
    <dbReference type="NCBI Taxonomy" id="716813"/>
    <lineage>
        <taxon>Bacteria</taxon>
        <taxon>Pseudomonadati</taxon>
        <taxon>Pseudomonadota</taxon>
        <taxon>Gammaproteobacteria</taxon>
        <taxon>Alteromonadales</taxon>
        <taxon>Pseudoalteromonadaceae</taxon>
        <taxon>Psychrosphaera</taxon>
    </lineage>
</organism>
<dbReference type="EMBL" id="MSCH01000003">
    <property type="protein sequence ID" value="PQJ53266.1"/>
    <property type="molecule type" value="Genomic_DNA"/>
</dbReference>
<accession>A0A2S7UTF9</accession>
<sequence>MKSITKTLVISLYLTSTLAQAEVESWYTFWGAGVSNISYSGDRGTEIEILSQEDASVGGTHLNAFGFYFPIDNNSIYGFVAHGATSTFTADSLYIEDITYNDTMLAFSYMNFYGSEIGDGLFYRTDIGYSEASRTVSYAKNDFGTSESEYEFGSGMSVLLGAGYGIPVSEESRVLILLEYRNAFIADNEMQSIGVTVNGLW</sequence>
<evidence type="ECO:0000256" key="1">
    <source>
        <dbReference type="SAM" id="SignalP"/>
    </source>
</evidence>
<gene>
    <name evidence="2" type="ORF">BTO11_06000</name>
</gene>
<evidence type="ECO:0000313" key="2">
    <source>
        <dbReference type="EMBL" id="PQJ53266.1"/>
    </source>
</evidence>
<evidence type="ECO:0000313" key="3">
    <source>
        <dbReference type="Proteomes" id="UP000239007"/>
    </source>
</evidence>
<dbReference type="AlphaFoldDB" id="A0A2S7UTF9"/>
<protein>
    <recommendedName>
        <fullName evidence="4">Outer membrane protein beta-barrel domain-containing protein</fullName>
    </recommendedName>
</protein>